<feature type="compositionally biased region" description="Low complexity" evidence="1">
    <location>
        <begin position="174"/>
        <end position="203"/>
    </location>
</feature>
<dbReference type="InterPro" id="IPR036047">
    <property type="entry name" value="F-box-like_dom_sf"/>
</dbReference>
<dbReference type="SMART" id="SM00256">
    <property type="entry name" value="FBOX"/>
    <property type="match status" value="1"/>
</dbReference>
<keyword evidence="4" id="KW-1185">Reference proteome</keyword>
<evidence type="ECO:0000259" key="2">
    <source>
        <dbReference type="PROSITE" id="PS50181"/>
    </source>
</evidence>
<dbReference type="Gene3D" id="1.20.1280.50">
    <property type="match status" value="1"/>
</dbReference>
<organism evidence="3 4">
    <name type="scientific">Cristinia sonorae</name>
    <dbReference type="NCBI Taxonomy" id="1940300"/>
    <lineage>
        <taxon>Eukaryota</taxon>
        <taxon>Fungi</taxon>
        <taxon>Dikarya</taxon>
        <taxon>Basidiomycota</taxon>
        <taxon>Agaricomycotina</taxon>
        <taxon>Agaricomycetes</taxon>
        <taxon>Agaricomycetidae</taxon>
        <taxon>Agaricales</taxon>
        <taxon>Pleurotineae</taxon>
        <taxon>Stephanosporaceae</taxon>
        <taxon>Cristinia</taxon>
    </lineage>
</organism>
<evidence type="ECO:0000256" key="1">
    <source>
        <dbReference type="SAM" id="MobiDB-lite"/>
    </source>
</evidence>
<proteinExistence type="predicted"/>
<feature type="domain" description="F-box" evidence="2">
    <location>
        <begin position="7"/>
        <end position="54"/>
    </location>
</feature>
<gene>
    <name evidence="3" type="ORF">BXZ70DRAFT_904443</name>
</gene>
<dbReference type="SUPFAM" id="SSF81383">
    <property type="entry name" value="F-box domain"/>
    <property type="match status" value="1"/>
</dbReference>
<evidence type="ECO:0000313" key="4">
    <source>
        <dbReference type="Proteomes" id="UP000813824"/>
    </source>
</evidence>
<dbReference type="PROSITE" id="PS50181">
    <property type="entry name" value="FBOX"/>
    <property type="match status" value="1"/>
</dbReference>
<evidence type="ECO:0000313" key="3">
    <source>
        <dbReference type="EMBL" id="KAH8105215.1"/>
    </source>
</evidence>
<reference evidence="3" key="1">
    <citation type="journal article" date="2021" name="New Phytol.">
        <title>Evolutionary innovations through gain and loss of genes in the ectomycorrhizal Boletales.</title>
        <authorList>
            <person name="Wu G."/>
            <person name="Miyauchi S."/>
            <person name="Morin E."/>
            <person name="Kuo A."/>
            <person name="Drula E."/>
            <person name="Varga T."/>
            <person name="Kohler A."/>
            <person name="Feng B."/>
            <person name="Cao Y."/>
            <person name="Lipzen A."/>
            <person name="Daum C."/>
            <person name="Hundley H."/>
            <person name="Pangilinan J."/>
            <person name="Johnson J."/>
            <person name="Barry K."/>
            <person name="LaButti K."/>
            <person name="Ng V."/>
            <person name="Ahrendt S."/>
            <person name="Min B."/>
            <person name="Choi I.G."/>
            <person name="Park H."/>
            <person name="Plett J.M."/>
            <person name="Magnuson J."/>
            <person name="Spatafora J.W."/>
            <person name="Nagy L.G."/>
            <person name="Henrissat B."/>
            <person name="Grigoriev I.V."/>
            <person name="Yang Z.L."/>
            <person name="Xu J."/>
            <person name="Martin F.M."/>
        </authorList>
    </citation>
    <scope>NUCLEOTIDE SEQUENCE</scope>
    <source>
        <strain evidence="3">KKN 215</strain>
    </source>
</reference>
<dbReference type="InterPro" id="IPR001810">
    <property type="entry name" value="F-box_dom"/>
</dbReference>
<comment type="caution">
    <text evidence="3">The sequence shown here is derived from an EMBL/GenBank/DDBJ whole genome shotgun (WGS) entry which is preliminary data.</text>
</comment>
<name>A0A8K0UUS8_9AGAR</name>
<dbReference type="EMBL" id="JAEVFJ010000004">
    <property type="protein sequence ID" value="KAH8105215.1"/>
    <property type="molecule type" value="Genomic_DNA"/>
</dbReference>
<sequence length="564" mass="62945">MPRNLAVPFILSLPPELLIEVLLYLPCRDLLRAGLACRQLRTIVKGSLELKYNIELAADDMIDGPRGPGTLTTSQRYHQLLQRRQRWRTLDWTQQINVPVLGSCQAYELVGGMFAKSMGHVGTGGSRHLITTWLPSSTKAARSAVRDDLGVPTRDFAIDPSQDLIALVNVDDSPTPTTTPRRLTSVSSAREESSSPSPSSIPSNVRIRVHLRTISTNAPHKAAAKAVLQTPVPFQIGNCFIQIVHDVVGMFFWLHGPGLIIWNWRKGETLVACLPQDDRPLGHTPMIPQQPTITSELPPGTWDFAFLSNRAYVLSTIGGRGSIEIYSIEDDDNGGERTVHVASLMMPDLKGGVGMHHFTTHSPPLLGGDLTKDKPFATSQDNRVHLMSFHYGQQGPRFHLFLKNSFLFSFVKNYDGQRKTLRWDEWGPDNTRFLEHSIQFQWLRYVHGQRVVLPPLPVPNHPNVISRLCVLDFNVHPKRIDDPCGATPGRHGGLTYEVFDEESFIPAGTIFENDVVSRLPYSVASKLGRFGYSGFLIDEERLIGMKLSMAFAEGDLSDIDVFTF</sequence>
<feature type="region of interest" description="Disordered" evidence="1">
    <location>
        <begin position="169"/>
        <end position="203"/>
    </location>
</feature>
<dbReference type="OrthoDB" id="2745718at2759"/>
<dbReference type="CDD" id="cd09917">
    <property type="entry name" value="F-box_SF"/>
    <property type="match status" value="1"/>
</dbReference>
<protein>
    <recommendedName>
        <fullName evidence="2">F-box domain-containing protein</fullName>
    </recommendedName>
</protein>
<dbReference type="AlphaFoldDB" id="A0A8K0UUS8"/>
<dbReference type="Pfam" id="PF12937">
    <property type="entry name" value="F-box-like"/>
    <property type="match status" value="1"/>
</dbReference>
<accession>A0A8K0UUS8</accession>
<dbReference type="Proteomes" id="UP000813824">
    <property type="component" value="Unassembled WGS sequence"/>
</dbReference>